<evidence type="ECO:0000256" key="2">
    <source>
        <dbReference type="SAM" id="SignalP"/>
    </source>
</evidence>
<dbReference type="AlphaFoldDB" id="A0A426Z2Y8"/>
<feature type="compositionally biased region" description="Polar residues" evidence="1">
    <location>
        <begin position="63"/>
        <end position="76"/>
    </location>
</feature>
<reference evidence="3 4" key="1">
    <citation type="journal article" date="2014" name="Agronomy (Basel)">
        <title>A Draft Genome Sequence for Ensete ventricosum, the Drought-Tolerant Tree Against Hunger.</title>
        <authorList>
            <person name="Harrison J."/>
            <person name="Moore K.A."/>
            <person name="Paszkiewicz K."/>
            <person name="Jones T."/>
            <person name="Grant M."/>
            <person name="Ambacheew D."/>
            <person name="Muzemil S."/>
            <person name="Studholme D.J."/>
        </authorList>
    </citation>
    <scope>NUCLEOTIDE SEQUENCE [LARGE SCALE GENOMIC DNA]</scope>
</reference>
<name>A0A426Z2Y8_ENSVE</name>
<sequence length="85" mass="9244">MWKWHLRTCIDSTATLLLGDVWQSETSAAGTVVRIEYISRDQILNTGHLLPLREWAVGAAARNTGSAPSAPATTSRFLPGRPLAL</sequence>
<dbReference type="EMBL" id="AMZH03008739">
    <property type="protein sequence ID" value="RRT58339.1"/>
    <property type="molecule type" value="Genomic_DNA"/>
</dbReference>
<feature type="chain" id="PRO_5019197425" evidence="2">
    <location>
        <begin position="20"/>
        <end position="85"/>
    </location>
</feature>
<evidence type="ECO:0000313" key="3">
    <source>
        <dbReference type="EMBL" id="RRT58339.1"/>
    </source>
</evidence>
<feature type="region of interest" description="Disordered" evidence="1">
    <location>
        <begin position="63"/>
        <end position="85"/>
    </location>
</feature>
<feature type="signal peptide" evidence="2">
    <location>
        <begin position="1"/>
        <end position="19"/>
    </location>
</feature>
<proteinExistence type="predicted"/>
<gene>
    <name evidence="3" type="ORF">B296_00010637</name>
</gene>
<organism evidence="3 4">
    <name type="scientific">Ensete ventricosum</name>
    <name type="common">Abyssinian banana</name>
    <name type="synonym">Musa ensete</name>
    <dbReference type="NCBI Taxonomy" id="4639"/>
    <lineage>
        <taxon>Eukaryota</taxon>
        <taxon>Viridiplantae</taxon>
        <taxon>Streptophyta</taxon>
        <taxon>Embryophyta</taxon>
        <taxon>Tracheophyta</taxon>
        <taxon>Spermatophyta</taxon>
        <taxon>Magnoliopsida</taxon>
        <taxon>Liliopsida</taxon>
        <taxon>Zingiberales</taxon>
        <taxon>Musaceae</taxon>
        <taxon>Ensete</taxon>
    </lineage>
</organism>
<keyword evidence="2" id="KW-0732">Signal</keyword>
<protein>
    <submittedName>
        <fullName evidence="3">Uncharacterized protein</fullName>
    </submittedName>
</protein>
<comment type="caution">
    <text evidence="3">The sequence shown here is derived from an EMBL/GenBank/DDBJ whole genome shotgun (WGS) entry which is preliminary data.</text>
</comment>
<accession>A0A426Z2Y8</accession>
<dbReference type="Proteomes" id="UP000287651">
    <property type="component" value="Unassembled WGS sequence"/>
</dbReference>
<evidence type="ECO:0000256" key="1">
    <source>
        <dbReference type="SAM" id="MobiDB-lite"/>
    </source>
</evidence>
<evidence type="ECO:0000313" key="4">
    <source>
        <dbReference type="Proteomes" id="UP000287651"/>
    </source>
</evidence>